<dbReference type="Proteomes" id="UP000663508">
    <property type="component" value="Chromosome"/>
</dbReference>
<proteinExistence type="predicted"/>
<sequence length="196" mass="21805">MIDDEFYSIAGRALSENRFAKTIQIERISPTGLGPMIEWTSSRALDVKTQDNDGFYHPRASTVLNILARTLALRWSTGMPLCPVDWAMRLHRGYPDLVSGLPAVGPGWSWLLAGAADYLTQFSGGVKITTHEIKEKYGTLRWQISTSEFSSDIEEHIDCVDFLSGFICEKCGAPGEIIEIRGWMRSRCLKCTGAAI</sequence>
<dbReference type="AlphaFoldDB" id="A0A8H8WSM6"/>
<organism evidence="1 2">
    <name type="scientific">Methylobacterium indicum</name>
    <dbReference type="NCBI Taxonomy" id="1775910"/>
    <lineage>
        <taxon>Bacteria</taxon>
        <taxon>Pseudomonadati</taxon>
        <taxon>Pseudomonadota</taxon>
        <taxon>Alphaproteobacteria</taxon>
        <taxon>Hyphomicrobiales</taxon>
        <taxon>Methylobacteriaceae</taxon>
        <taxon>Methylobacterium</taxon>
    </lineage>
</organism>
<dbReference type="EMBL" id="AP024145">
    <property type="protein sequence ID" value="BCM83723.1"/>
    <property type="molecule type" value="Genomic_DNA"/>
</dbReference>
<evidence type="ECO:0000313" key="2">
    <source>
        <dbReference type="Proteomes" id="UP000663508"/>
    </source>
</evidence>
<evidence type="ECO:0000313" key="1">
    <source>
        <dbReference type="EMBL" id="BCM83723.1"/>
    </source>
</evidence>
<accession>A0A8H8WSM6</accession>
<dbReference type="KEGG" id="mind:mvi_21840"/>
<dbReference type="RefSeq" id="WP_207182757.1">
    <property type="nucleotide sequence ID" value="NZ_AP024145.1"/>
</dbReference>
<reference evidence="1" key="1">
    <citation type="submission" date="2020-11" db="EMBL/GenBank/DDBJ databases">
        <title>Complete genome sequence of a novel pathogenic Methylobacterium strain isolated from rice in Vietnam.</title>
        <authorList>
            <person name="Lai K."/>
            <person name="Okazaki S."/>
            <person name="Higashi K."/>
            <person name="Mori H."/>
            <person name="Toyoda A."/>
            <person name="Kurokawa K."/>
        </authorList>
    </citation>
    <scope>NUCLEOTIDE SEQUENCE</scope>
    <source>
        <strain evidence="1">VL1</strain>
    </source>
</reference>
<protein>
    <submittedName>
        <fullName evidence="1">Uncharacterized protein</fullName>
    </submittedName>
</protein>
<gene>
    <name evidence="1" type="ORF">mvi_21840</name>
</gene>
<name>A0A8H8WSM6_9HYPH</name>